<keyword evidence="1" id="KW-0812">Transmembrane</keyword>
<dbReference type="Proteomes" id="UP001440612">
    <property type="component" value="Chromosome"/>
</dbReference>
<keyword evidence="1" id="KW-1133">Transmembrane helix</keyword>
<keyword evidence="2" id="KW-0732">Signal</keyword>
<proteinExistence type="predicted"/>
<evidence type="ECO:0008006" key="5">
    <source>
        <dbReference type="Google" id="ProtNLM"/>
    </source>
</evidence>
<sequence length="78" mass="8090">MKINKALILAAPIVAASTFAFAGGLSDEIVEAPVEVMEVEEPSTSSISPVYIIVGVLAALLVVAALDEDEEDDDDDVS</sequence>
<dbReference type="RefSeq" id="WP_341368677.1">
    <property type="nucleotide sequence ID" value="NZ_CP150951.2"/>
</dbReference>
<feature type="chain" id="PRO_5046056785" description="Ferrochelatase" evidence="2">
    <location>
        <begin position="23"/>
        <end position="78"/>
    </location>
</feature>
<evidence type="ECO:0000313" key="3">
    <source>
        <dbReference type="EMBL" id="WZC50575.1"/>
    </source>
</evidence>
<keyword evidence="4" id="KW-1185">Reference proteome</keyword>
<evidence type="ECO:0000313" key="4">
    <source>
        <dbReference type="Proteomes" id="UP001440612"/>
    </source>
</evidence>
<evidence type="ECO:0000256" key="1">
    <source>
        <dbReference type="SAM" id="Phobius"/>
    </source>
</evidence>
<evidence type="ECO:0000256" key="2">
    <source>
        <dbReference type="SAM" id="SignalP"/>
    </source>
</evidence>
<accession>A0ABZ2V7M1</accession>
<protein>
    <recommendedName>
        <fullName evidence="5">Ferrochelatase</fullName>
    </recommendedName>
</protein>
<gene>
    <name evidence="3" type="ORF">AABB29_08155</name>
</gene>
<name>A0ABZ2V7M1_9RHOB</name>
<feature type="signal peptide" evidence="2">
    <location>
        <begin position="1"/>
        <end position="22"/>
    </location>
</feature>
<dbReference type="EMBL" id="CP150951">
    <property type="protein sequence ID" value="WZC50575.1"/>
    <property type="molecule type" value="Genomic_DNA"/>
</dbReference>
<reference evidence="4" key="1">
    <citation type="submission" date="2024-04" db="EMBL/GenBank/DDBJ databases">
        <title>Phylogenomic analyses of a clade within the roseobacter group suggest taxonomic reassignments of species of the genera Aestuariivita, Citreicella, Loktanella, Nautella, Pelagibaca, Ruegeria, Thalassobius, Thiobacimonas and Tropicibacter, and the proposal o.</title>
        <authorList>
            <person name="Jeon C.O."/>
        </authorList>
    </citation>
    <scope>NUCLEOTIDE SEQUENCE [LARGE SCALE GENOMIC DNA]</scope>
    <source>
        <strain evidence="4">BS5-3</strain>
    </source>
</reference>
<organism evidence="3 4">
    <name type="scientific">Yoonia phaeophyticola</name>
    <dbReference type="NCBI Taxonomy" id="3137369"/>
    <lineage>
        <taxon>Bacteria</taxon>
        <taxon>Pseudomonadati</taxon>
        <taxon>Pseudomonadota</taxon>
        <taxon>Alphaproteobacteria</taxon>
        <taxon>Rhodobacterales</taxon>
        <taxon>Paracoccaceae</taxon>
        <taxon>Yoonia</taxon>
    </lineage>
</organism>
<keyword evidence="1" id="KW-0472">Membrane</keyword>
<feature type="transmembrane region" description="Helical" evidence="1">
    <location>
        <begin position="46"/>
        <end position="66"/>
    </location>
</feature>